<dbReference type="InParanoid" id="A0A0G4FPN9"/>
<keyword evidence="2" id="KW-1185">Reference proteome</keyword>
<dbReference type="Proteomes" id="UP000041254">
    <property type="component" value="Unassembled WGS sequence"/>
</dbReference>
<sequence>MASSSVPSLWAISLEKASHLLDDQSVKRPAVLSQMDKQPPTEIPKGVTLPVVLQQRIEQAMQYDDLHAVLAFDIRDVAGAIKAAYVLERCSGQWTMMKRFIRLAFIHRLTPPNATLPLMLSADALPSASAFDELPLSMAVYKSIERTLNYRGTTLVLQRGNNCGYRIGDHSFRVMALDELPADHPYRSRYKESDPVIRWGDFTFPSSTAFLTWMILVQWCAQEGVEKRQLASVYVWRGDSRYQSLLTLDDIPEASMIIDYMDEHSSPIDDARRRLILLRGTAPTDTVAAYLWLRNGDIRLYTTERDTAAAARPLLARHRLEQQVLGHVRGAE</sequence>
<evidence type="ECO:0000313" key="1">
    <source>
        <dbReference type="EMBL" id="CEM16422.1"/>
    </source>
</evidence>
<gene>
    <name evidence="1" type="ORF">Vbra_731</name>
</gene>
<protein>
    <submittedName>
        <fullName evidence="1">Uncharacterized protein</fullName>
    </submittedName>
</protein>
<dbReference type="VEuPathDB" id="CryptoDB:Vbra_731"/>
<dbReference type="EMBL" id="CDMY01000477">
    <property type="protein sequence ID" value="CEM16422.1"/>
    <property type="molecule type" value="Genomic_DNA"/>
</dbReference>
<accession>A0A0G4FPN9</accession>
<proteinExistence type="predicted"/>
<organism evidence="1 2">
    <name type="scientific">Vitrella brassicaformis (strain CCMP3155)</name>
    <dbReference type="NCBI Taxonomy" id="1169540"/>
    <lineage>
        <taxon>Eukaryota</taxon>
        <taxon>Sar</taxon>
        <taxon>Alveolata</taxon>
        <taxon>Colpodellida</taxon>
        <taxon>Vitrellaceae</taxon>
        <taxon>Vitrella</taxon>
    </lineage>
</organism>
<name>A0A0G4FPN9_VITBC</name>
<dbReference type="PhylomeDB" id="A0A0G4FPN9"/>
<dbReference type="AlphaFoldDB" id="A0A0G4FPN9"/>
<evidence type="ECO:0000313" key="2">
    <source>
        <dbReference type="Proteomes" id="UP000041254"/>
    </source>
</evidence>
<reference evidence="1 2" key="1">
    <citation type="submission" date="2014-11" db="EMBL/GenBank/DDBJ databases">
        <authorList>
            <person name="Zhu J."/>
            <person name="Qi W."/>
            <person name="Song R."/>
        </authorList>
    </citation>
    <scope>NUCLEOTIDE SEQUENCE [LARGE SCALE GENOMIC DNA]</scope>
</reference>